<dbReference type="SUPFAM" id="SSF46689">
    <property type="entry name" value="Homeodomain-like"/>
    <property type="match status" value="1"/>
</dbReference>
<dbReference type="SUPFAM" id="SSF55781">
    <property type="entry name" value="GAF domain-like"/>
    <property type="match status" value="1"/>
</dbReference>
<gene>
    <name evidence="3" type="ORF">SAMN05192583_0472</name>
</gene>
<evidence type="ECO:0000259" key="2">
    <source>
        <dbReference type="Pfam" id="PF02954"/>
    </source>
</evidence>
<feature type="domain" description="GAF" evidence="1">
    <location>
        <begin position="67"/>
        <end position="200"/>
    </location>
</feature>
<feature type="domain" description="DNA binding HTH" evidence="2">
    <location>
        <begin position="313"/>
        <end position="352"/>
    </location>
</feature>
<dbReference type="Gene3D" id="1.10.10.60">
    <property type="entry name" value="Homeodomain-like"/>
    <property type="match status" value="1"/>
</dbReference>
<dbReference type="Gene3D" id="3.30.450.40">
    <property type="match status" value="1"/>
</dbReference>
<accession>A0A1H7YZS7</accession>
<protein>
    <submittedName>
        <fullName evidence="3">GAF domain-containing protein</fullName>
    </submittedName>
</protein>
<dbReference type="Proteomes" id="UP000199206">
    <property type="component" value="Unassembled WGS sequence"/>
</dbReference>
<dbReference type="GO" id="GO:0043565">
    <property type="term" value="F:sequence-specific DNA binding"/>
    <property type="evidence" value="ECO:0007669"/>
    <property type="project" value="InterPro"/>
</dbReference>
<name>A0A1H7YZS7_9SPHN</name>
<reference evidence="4" key="1">
    <citation type="submission" date="2016-10" db="EMBL/GenBank/DDBJ databases">
        <authorList>
            <person name="Varghese N."/>
            <person name="Submissions S."/>
        </authorList>
    </citation>
    <scope>NUCLEOTIDE SEQUENCE [LARGE SCALE GENOMIC DNA]</scope>
    <source>
        <strain evidence="4">S6-262</strain>
    </source>
</reference>
<dbReference type="EMBL" id="FOCF01000001">
    <property type="protein sequence ID" value="SEM51421.1"/>
    <property type="molecule type" value="Genomic_DNA"/>
</dbReference>
<dbReference type="AlphaFoldDB" id="A0A1H7YZS7"/>
<dbReference type="InterPro" id="IPR009057">
    <property type="entry name" value="Homeodomain-like_sf"/>
</dbReference>
<evidence type="ECO:0000313" key="4">
    <source>
        <dbReference type="Proteomes" id="UP000199206"/>
    </source>
</evidence>
<proteinExistence type="predicted"/>
<dbReference type="Pfam" id="PF02954">
    <property type="entry name" value="HTH_8"/>
    <property type="match status" value="1"/>
</dbReference>
<dbReference type="Pfam" id="PF01590">
    <property type="entry name" value="GAF"/>
    <property type="match status" value="1"/>
</dbReference>
<evidence type="ECO:0000313" key="3">
    <source>
        <dbReference type="EMBL" id="SEM51421.1"/>
    </source>
</evidence>
<sequence length="356" mass="38315">MDSANIESARSTFFGEGRLPVAAVRQPVLRSWIRCTELGLVQRSLSDLGPVPDSELRALQQRNDLLRRLCRPELELLAAEARESDSVVVLTDGDGMILDAIGDAAFSTHAARMALRPGVSWKEANTGTNAIGTALAERKPIAVHGGEHFFADHGLLSCAAVPIMDPGGVVVGALDMSGPSSVGNGHALGLVRMAVDQIEHRLFQRGFDGCRVLRFHDDPAMLGTSREGILVFRDTRLVAANRRGLSLVGRHWDALDECAIDDLLEERRSHGADLLMRLRVGTSAVGRWDVAGRTAHAPVASETALGTQPAAALADREAELIDAAVLACDGNVSQAARQLGIHRSTIHRHLRRRQAN</sequence>
<dbReference type="PRINTS" id="PR01590">
    <property type="entry name" value="HTHFIS"/>
</dbReference>
<dbReference type="InterPro" id="IPR029016">
    <property type="entry name" value="GAF-like_dom_sf"/>
</dbReference>
<keyword evidence="4" id="KW-1185">Reference proteome</keyword>
<organism evidence="3 4">
    <name type="scientific">Sphingomonas gellani</name>
    <dbReference type="NCBI Taxonomy" id="1166340"/>
    <lineage>
        <taxon>Bacteria</taxon>
        <taxon>Pseudomonadati</taxon>
        <taxon>Pseudomonadota</taxon>
        <taxon>Alphaproteobacteria</taxon>
        <taxon>Sphingomonadales</taxon>
        <taxon>Sphingomonadaceae</taxon>
        <taxon>Sphingomonas</taxon>
    </lineage>
</organism>
<evidence type="ECO:0000259" key="1">
    <source>
        <dbReference type="Pfam" id="PF01590"/>
    </source>
</evidence>
<dbReference type="STRING" id="1166340.SAMN05192583_0472"/>
<dbReference type="OrthoDB" id="9805953at2"/>
<dbReference type="InterPro" id="IPR002197">
    <property type="entry name" value="HTH_Fis"/>
</dbReference>
<dbReference type="InterPro" id="IPR003018">
    <property type="entry name" value="GAF"/>
</dbReference>